<dbReference type="Proteomes" id="UP001626550">
    <property type="component" value="Unassembled WGS sequence"/>
</dbReference>
<protein>
    <submittedName>
        <fullName evidence="1">Uncharacterized protein</fullName>
    </submittedName>
</protein>
<evidence type="ECO:0000313" key="2">
    <source>
        <dbReference type="Proteomes" id="UP001626550"/>
    </source>
</evidence>
<organism evidence="1 2">
    <name type="scientific">Cichlidogyrus casuarinus</name>
    <dbReference type="NCBI Taxonomy" id="1844966"/>
    <lineage>
        <taxon>Eukaryota</taxon>
        <taxon>Metazoa</taxon>
        <taxon>Spiralia</taxon>
        <taxon>Lophotrochozoa</taxon>
        <taxon>Platyhelminthes</taxon>
        <taxon>Monogenea</taxon>
        <taxon>Monopisthocotylea</taxon>
        <taxon>Dactylogyridea</taxon>
        <taxon>Ancyrocephalidae</taxon>
        <taxon>Cichlidogyrus</taxon>
    </lineage>
</organism>
<keyword evidence="2" id="KW-1185">Reference proteome</keyword>
<feature type="non-terminal residue" evidence="1">
    <location>
        <position position="1"/>
    </location>
</feature>
<dbReference type="EMBL" id="JBJKFK010001842">
    <property type="protein sequence ID" value="KAL3312135.1"/>
    <property type="molecule type" value="Genomic_DNA"/>
</dbReference>
<evidence type="ECO:0000313" key="1">
    <source>
        <dbReference type="EMBL" id="KAL3312135.1"/>
    </source>
</evidence>
<sequence length="93" mass="10594">RDAVALKKSLDEQINDSRFAVELTSGPFMSYNLVLVDKSGKNKIETIYERKGLLEAFPDKAVMKDLILKRLDNQNVKFTKAQIKDNKTCCTIQ</sequence>
<dbReference type="AlphaFoldDB" id="A0ABD2PXH9"/>
<name>A0ABD2PXH9_9PLAT</name>
<reference evidence="1 2" key="1">
    <citation type="submission" date="2024-11" db="EMBL/GenBank/DDBJ databases">
        <title>Adaptive evolution of stress response genes in parasites aligns with host niche diversity.</title>
        <authorList>
            <person name="Hahn C."/>
            <person name="Resl P."/>
        </authorList>
    </citation>
    <scope>NUCLEOTIDE SEQUENCE [LARGE SCALE GENOMIC DNA]</scope>
    <source>
        <strain evidence="1">EGGRZ-B1_66</strain>
        <tissue evidence="1">Body</tissue>
    </source>
</reference>
<proteinExistence type="predicted"/>
<comment type="caution">
    <text evidence="1">The sequence shown here is derived from an EMBL/GenBank/DDBJ whole genome shotgun (WGS) entry which is preliminary data.</text>
</comment>
<accession>A0ABD2PXH9</accession>
<gene>
    <name evidence="1" type="ORF">Ciccas_009281</name>
</gene>